<sequence length="335" mass="36404">MSATDSSEAPYDVVANRIILVGYCLGCIGYGISSTLFILCFRALYQLVKKNRTTWEMPSRLSKSLLVSSNTGIYSGGFYQLETPLNSTWVSNGSYVLSSITSVLQDSLLLYRFWIIYSGNFVALFLPTLMFVGIIISCCIFTAAFMRGEKDFFAKSSVDVGMIQVSISITFNVLVTAMIVARLLLMRRRLRTSLGSSAAAPYVSVMAMFVESAFMYTAYGVVAGAIYGAGSPLSSLFDPLYGQVTAIAPLLIILRIAEGRAWSKDTLAITNTTNIQFTTVLWDPEQQNVSTSGPGMAEVRVTLGDPSVASSSESSISRHLEPASRCDRVVHSAKS</sequence>
<keyword evidence="2" id="KW-0472">Membrane</keyword>
<feature type="transmembrane region" description="Helical" evidence="2">
    <location>
        <begin position="121"/>
        <end position="145"/>
    </location>
</feature>
<reference evidence="3 4" key="1">
    <citation type="submission" date="2016-03" db="EMBL/GenBank/DDBJ databases">
        <title>Whole genome sequencing of Grifola frondosa 9006-11.</title>
        <authorList>
            <person name="Min B."/>
            <person name="Park H."/>
            <person name="Kim J.-G."/>
            <person name="Cho H."/>
            <person name="Oh Y.-L."/>
            <person name="Kong W.-S."/>
            <person name="Choi I.-G."/>
        </authorList>
    </citation>
    <scope>NUCLEOTIDE SEQUENCE [LARGE SCALE GENOMIC DNA]</scope>
    <source>
        <strain evidence="3 4">9006-11</strain>
    </source>
</reference>
<evidence type="ECO:0000256" key="1">
    <source>
        <dbReference type="SAM" id="MobiDB-lite"/>
    </source>
</evidence>
<gene>
    <name evidence="3" type="ORF">A0H81_14792</name>
</gene>
<evidence type="ECO:0000256" key="2">
    <source>
        <dbReference type="SAM" id="Phobius"/>
    </source>
</evidence>
<feature type="transmembrane region" description="Helical" evidence="2">
    <location>
        <begin position="240"/>
        <end position="257"/>
    </location>
</feature>
<evidence type="ECO:0000313" key="4">
    <source>
        <dbReference type="Proteomes" id="UP000092993"/>
    </source>
</evidence>
<feature type="compositionally biased region" description="Basic and acidic residues" evidence="1">
    <location>
        <begin position="316"/>
        <end position="335"/>
    </location>
</feature>
<organism evidence="3 4">
    <name type="scientific">Grifola frondosa</name>
    <name type="common">Maitake</name>
    <name type="synonym">Polyporus frondosus</name>
    <dbReference type="NCBI Taxonomy" id="5627"/>
    <lineage>
        <taxon>Eukaryota</taxon>
        <taxon>Fungi</taxon>
        <taxon>Dikarya</taxon>
        <taxon>Basidiomycota</taxon>
        <taxon>Agaricomycotina</taxon>
        <taxon>Agaricomycetes</taxon>
        <taxon>Polyporales</taxon>
        <taxon>Grifolaceae</taxon>
        <taxon>Grifola</taxon>
    </lineage>
</organism>
<accession>A0A1C7LKS8</accession>
<feature type="transmembrane region" description="Helical" evidence="2">
    <location>
        <begin position="205"/>
        <end position="228"/>
    </location>
</feature>
<dbReference type="OrthoDB" id="2796825at2759"/>
<feature type="transmembrane region" description="Helical" evidence="2">
    <location>
        <begin position="165"/>
        <end position="185"/>
    </location>
</feature>
<keyword evidence="4" id="KW-1185">Reference proteome</keyword>
<dbReference type="EMBL" id="LUGG01000047">
    <property type="protein sequence ID" value="OBZ65323.1"/>
    <property type="molecule type" value="Genomic_DNA"/>
</dbReference>
<name>A0A1C7LKS8_GRIFR</name>
<keyword evidence="2" id="KW-1133">Transmembrane helix</keyword>
<proteinExistence type="predicted"/>
<evidence type="ECO:0000313" key="3">
    <source>
        <dbReference type="EMBL" id="OBZ65323.1"/>
    </source>
</evidence>
<feature type="region of interest" description="Disordered" evidence="1">
    <location>
        <begin position="306"/>
        <end position="335"/>
    </location>
</feature>
<dbReference type="Proteomes" id="UP000092993">
    <property type="component" value="Unassembled WGS sequence"/>
</dbReference>
<dbReference type="AlphaFoldDB" id="A0A1C7LKS8"/>
<keyword evidence="2" id="KW-0812">Transmembrane</keyword>
<feature type="transmembrane region" description="Helical" evidence="2">
    <location>
        <begin position="20"/>
        <end position="45"/>
    </location>
</feature>
<comment type="caution">
    <text evidence="3">The sequence shown here is derived from an EMBL/GenBank/DDBJ whole genome shotgun (WGS) entry which is preliminary data.</text>
</comment>
<protein>
    <submittedName>
        <fullName evidence="3">Uncharacterized protein</fullName>
    </submittedName>
</protein>